<keyword evidence="2" id="KW-0812">Transmembrane</keyword>
<feature type="transmembrane region" description="Helical" evidence="2">
    <location>
        <begin position="31"/>
        <end position="51"/>
    </location>
</feature>
<feature type="compositionally biased region" description="Basic and acidic residues" evidence="1">
    <location>
        <begin position="129"/>
        <end position="138"/>
    </location>
</feature>
<proteinExistence type="predicted"/>
<feature type="transmembrane region" description="Helical" evidence="2">
    <location>
        <begin position="7"/>
        <end position="25"/>
    </location>
</feature>
<feature type="region of interest" description="Disordered" evidence="1">
    <location>
        <begin position="115"/>
        <end position="138"/>
    </location>
</feature>
<keyword evidence="2" id="KW-0472">Membrane</keyword>
<accession>A0ABW5G056</accession>
<dbReference type="Proteomes" id="UP001597417">
    <property type="component" value="Unassembled WGS sequence"/>
</dbReference>
<protein>
    <submittedName>
        <fullName evidence="3">Uncharacterized protein</fullName>
    </submittedName>
</protein>
<evidence type="ECO:0000313" key="4">
    <source>
        <dbReference type="Proteomes" id="UP001597417"/>
    </source>
</evidence>
<gene>
    <name evidence="3" type="ORF">ACFSXZ_30630</name>
</gene>
<comment type="caution">
    <text evidence="3">The sequence shown here is derived from an EMBL/GenBank/DDBJ whole genome shotgun (WGS) entry which is preliminary data.</text>
</comment>
<keyword evidence="4" id="KW-1185">Reference proteome</keyword>
<name>A0ABW5G056_9PSEU</name>
<dbReference type="EMBL" id="JBHUKR010000020">
    <property type="protein sequence ID" value="MFD2420693.1"/>
    <property type="molecule type" value="Genomic_DNA"/>
</dbReference>
<keyword evidence="2" id="KW-1133">Transmembrane helix</keyword>
<feature type="transmembrane region" description="Helical" evidence="2">
    <location>
        <begin position="63"/>
        <end position="82"/>
    </location>
</feature>
<sequence length="158" mass="16603">MKPAGVVLGWAAVNAVLASIMFAYGESLEFIGLYGLAVLGTVVVGVVVFLANRRQLSWPRHMPGGSASAGFLGLAAILFAVGFVFTPWLSYLAVFPVLLAVVAFRRERLPAGRLPASSTEVRSGPLRPEPARPGEEKAAKAVGFVAAALAAVRRRGRS</sequence>
<reference evidence="4" key="1">
    <citation type="journal article" date="2019" name="Int. J. Syst. Evol. Microbiol.">
        <title>The Global Catalogue of Microorganisms (GCM) 10K type strain sequencing project: providing services to taxonomists for standard genome sequencing and annotation.</title>
        <authorList>
            <consortium name="The Broad Institute Genomics Platform"/>
            <consortium name="The Broad Institute Genome Sequencing Center for Infectious Disease"/>
            <person name="Wu L."/>
            <person name="Ma J."/>
        </authorList>
    </citation>
    <scope>NUCLEOTIDE SEQUENCE [LARGE SCALE GENOMIC DNA]</scope>
    <source>
        <strain evidence="4">CGMCC 4.7645</strain>
    </source>
</reference>
<evidence type="ECO:0000313" key="3">
    <source>
        <dbReference type="EMBL" id="MFD2420693.1"/>
    </source>
</evidence>
<feature type="transmembrane region" description="Helical" evidence="2">
    <location>
        <begin position="88"/>
        <end position="104"/>
    </location>
</feature>
<organism evidence="3 4">
    <name type="scientific">Amycolatopsis pigmentata</name>
    <dbReference type="NCBI Taxonomy" id="450801"/>
    <lineage>
        <taxon>Bacteria</taxon>
        <taxon>Bacillati</taxon>
        <taxon>Actinomycetota</taxon>
        <taxon>Actinomycetes</taxon>
        <taxon>Pseudonocardiales</taxon>
        <taxon>Pseudonocardiaceae</taxon>
        <taxon>Amycolatopsis</taxon>
    </lineage>
</organism>
<evidence type="ECO:0000256" key="2">
    <source>
        <dbReference type="SAM" id="Phobius"/>
    </source>
</evidence>
<evidence type="ECO:0000256" key="1">
    <source>
        <dbReference type="SAM" id="MobiDB-lite"/>
    </source>
</evidence>
<dbReference type="RefSeq" id="WP_378268883.1">
    <property type="nucleotide sequence ID" value="NZ_JBHUKR010000020.1"/>
</dbReference>